<accession>A0A166RBE8</accession>
<evidence type="ECO:0000313" key="1">
    <source>
        <dbReference type="EMBL" id="OAA90661.1"/>
    </source>
</evidence>
<protein>
    <recommendedName>
        <fullName evidence="3">DUF3368 domain-containing protein</fullName>
    </recommendedName>
</protein>
<gene>
    <name evidence="1" type="ORF">WY13_01565</name>
</gene>
<dbReference type="PANTHER" id="PTHR39550">
    <property type="entry name" value="SLL0658 PROTEIN"/>
    <property type="match status" value="1"/>
</dbReference>
<reference evidence="1 2" key="1">
    <citation type="journal article" date="2015" name="Biotechnol. Bioeng.">
        <title>Genome sequence and phenotypic characterization of Caulobacter segnis.</title>
        <authorList>
            <person name="Patel S."/>
            <person name="Fletcher B."/>
            <person name="Scott D.C."/>
            <person name="Ely B."/>
        </authorList>
    </citation>
    <scope>NUCLEOTIDE SEQUENCE [LARGE SCALE GENOMIC DNA]</scope>
    <source>
        <strain evidence="1 2">ERI-2</strain>
    </source>
</reference>
<organism evidence="1 2">
    <name type="scientific">Clostridium ljungdahlii</name>
    <dbReference type="NCBI Taxonomy" id="1538"/>
    <lineage>
        <taxon>Bacteria</taxon>
        <taxon>Bacillati</taxon>
        <taxon>Bacillota</taxon>
        <taxon>Clostridia</taxon>
        <taxon>Eubacteriales</taxon>
        <taxon>Clostridiaceae</taxon>
        <taxon>Clostridium</taxon>
    </lineage>
</organism>
<proteinExistence type="predicted"/>
<dbReference type="AlphaFoldDB" id="A0A166RBE8"/>
<dbReference type="PATRIC" id="fig|1538.10.peg.479"/>
<evidence type="ECO:0008006" key="3">
    <source>
        <dbReference type="Google" id="ProtNLM"/>
    </source>
</evidence>
<dbReference type="EMBL" id="LITT01000011">
    <property type="protein sequence ID" value="OAA90661.1"/>
    <property type="molecule type" value="Genomic_DNA"/>
</dbReference>
<dbReference type="PANTHER" id="PTHR39550:SF1">
    <property type="entry name" value="SLL0658 PROTEIN"/>
    <property type="match status" value="1"/>
</dbReference>
<sequence>MAAAKELKIKRVIIDDRSARHFAETMLLRSIGLMGILLLAKEYKKIESVKKYLDILIEKGFRMSVKLYNQILKSAGEID</sequence>
<comment type="caution">
    <text evidence="1">The sequence shown here is derived from an EMBL/GenBank/DDBJ whole genome shotgun (WGS) entry which is preliminary data.</text>
</comment>
<dbReference type="InterPro" id="IPR021799">
    <property type="entry name" value="PIN-like_prokaryotic"/>
</dbReference>
<evidence type="ECO:0000313" key="2">
    <source>
        <dbReference type="Proteomes" id="UP000077407"/>
    </source>
</evidence>
<dbReference type="Proteomes" id="UP000077407">
    <property type="component" value="Unassembled WGS sequence"/>
</dbReference>
<name>A0A166RBE8_9CLOT</name>
<dbReference type="Pfam" id="PF11848">
    <property type="entry name" value="DUF3368"/>
    <property type="match status" value="1"/>
</dbReference>